<comment type="caution">
    <text evidence="3">The sequence shown here is derived from an EMBL/GenBank/DDBJ whole genome shotgun (WGS) entry which is preliminary data.</text>
</comment>
<dbReference type="InterPro" id="IPR029058">
    <property type="entry name" value="AB_hydrolase_fold"/>
</dbReference>
<evidence type="ECO:0000259" key="2">
    <source>
        <dbReference type="Pfam" id="PF00561"/>
    </source>
</evidence>
<dbReference type="RefSeq" id="WP_192775685.1">
    <property type="nucleotide sequence ID" value="NZ_BAAASY010000007.1"/>
</dbReference>
<evidence type="ECO:0000313" key="3">
    <source>
        <dbReference type="EMBL" id="MBE1560636.1"/>
    </source>
</evidence>
<evidence type="ECO:0000313" key="4">
    <source>
        <dbReference type="Proteomes" id="UP000661607"/>
    </source>
</evidence>
<proteinExistence type="predicted"/>
<dbReference type="PRINTS" id="PR00412">
    <property type="entry name" value="EPOXHYDRLASE"/>
</dbReference>
<dbReference type="PANTHER" id="PTHR43329">
    <property type="entry name" value="EPOXIDE HYDROLASE"/>
    <property type="match status" value="1"/>
</dbReference>
<sequence>MAISPTFVTVGEGHRLAVRRSGQGGVPLLLIHGFPCTSLIWSHNIEELAAAGFDVAAPDLRGYGDSDFAPDGFYDFAAFNADLVGLMNALGWERAVVAGHDLGAMITIDLATRHPDRVDRLVVLDDSMPDLPEEFAAAGIPPGTPKPAIYDYQRRQGLHADELVAELDTPERRRRYIAEFFGHRMWCPPGAFSEADLDLLTEPYADADRLRASFADYEVVMGTRPLSAPEMTDRPVQQPTLVLIGPDQVTIGDHIAERCAIAYPQVVGPFWVPGAGHFMPWEKPTVVNRAIRSFCGDLLARHADSRQRPDDSAFAVRSSGR</sequence>
<evidence type="ECO:0000256" key="1">
    <source>
        <dbReference type="ARBA" id="ARBA00022801"/>
    </source>
</evidence>
<protein>
    <submittedName>
        <fullName evidence="3">Pimeloyl-ACP methyl ester carboxylesterase</fullName>
    </submittedName>
</protein>
<reference evidence="3 4" key="1">
    <citation type="submission" date="2020-10" db="EMBL/GenBank/DDBJ databases">
        <title>Sequencing the genomes of 1000 actinobacteria strains.</title>
        <authorList>
            <person name="Klenk H.-P."/>
        </authorList>
    </citation>
    <scope>NUCLEOTIDE SEQUENCE [LARGE SCALE GENOMIC DNA]</scope>
    <source>
        <strain evidence="3 4">DSM 43748</strain>
    </source>
</reference>
<organism evidence="3 4">
    <name type="scientific">Nonomuraea africana</name>
    <dbReference type="NCBI Taxonomy" id="46171"/>
    <lineage>
        <taxon>Bacteria</taxon>
        <taxon>Bacillati</taxon>
        <taxon>Actinomycetota</taxon>
        <taxon>Actinomycetes</taxon>
        <taxon>Streptosporangiales</taxon>
        <taxon>Streptosporangiaceae</taxon>
        <taxon>Nonomuraea</taxon>
    </lineage>
</organism>
<accession>A0ABR9KFS8</accession>
<keyword evidence="1" id="KW-0378">Hydrolase</keyword>
<feature type="domain" description="AB hydrolase-1" evidence="2">
    <location>
        <begin position="27"/>
        <end position="284"/>
    </location>
</feature>
<dbReference type="Proteomes" id="UP000661607">
    <property type="component" value="Unassembled WGS sequence"/>
</dbReference>
<dbReference type="Pfam" id="PF00561">
    <property type="entry name" value="Abhydrolase_1"/>
    <property type="match status" value="1"/>
</dbReference>
<dbReference type="EMBL" id="JADBEF010000001">
    <property type="protein sequence ID" value="MBE1560636.1"/>
    <property type="molecule type" value="Genomic_DNA"/>
</dbReference>
<gene>
    <name evidence="3" type="ORF">H4W81_003415</name>
</gene>
<dbReference type="InterPro" id="IPR000639">
    <property type="entry name" value="Epox_hydrolase-like"/>
</dbReference>
<keyword evidence="4" id="KW-1185">Reference proteome</keyword>
<name>A0ABR9KFS8_9ACTN</name>
<dbReference type="PRINTS" id="PR00111">
    <property type="entry name" value="ABHYDROLASE"/>
</dbReference>
<dbReference type="SUPFAM" id="SSF53474">
    <property type="entry name" value="alpha/beta-Hydrolases"/>
    <property type="match status" value="1"/>
</dbReference>
<dbReference type="Gene3D" id="3.40.50.1820">
    <property type="entry name" value="alpha/beta hydrolase"/>
    <property type="match status" value="1"/>
</dbReference>
<dbReference type="InterPro" id="IPR000073">
    <property type="entry name" value="AB_hydrolase_1"/>
</dbReference>